<reference evidence="2" key="1">
    <citation type="submission" date="2018-05" db="EMBL/GenBank/DDBJ databases">
        <authorList>
            <person name="Lanie J.A."/>
            <person name="Ng W.-L."/>
            <person name="Kazmierczak K.M."/>
            <person name="Andrzejewski T.M."/>
            <person name="Davidsen T.M."/>
            <person name="Wayne K.J."/>
            <person name="Tettelin H."/>
            <person name="Glass J.I."/>
            <person name="Rusch D."/>
            <person name="Podicherti R."/>
            <person name="Tsui H.-C.T."/>
            <person name="Winkler M.E."/>
        </authorList>
    </citation>
    <scope>NUCLEOTIDE SEQUENCE</scope>
</reference>
<feature type="region of interest" description="Disordered" evidence="1">
    <location>
        <begin position="1"/>
        <end position="23"/>
    </location>
</feature>
<name>A0A381PV46_9ZZZZ</name>
<dbReference type="AlphaFoldDB" id="A0A381PV46"/>
<dbReference type="EMBL" id="UINC01001093">
    <property type="protein sequence ID" value="SUZ70504.1"/>
    <property type="molecule type" value="Genomic_DNA"/>
</dbReference>
<sequence length="38" mass="4401">MSKPNKENWQQKADEELQGESLEDLSWKTLEGITVKPL</sequence>
<proteinExistence type="predicted"/>
<organism evidence="2">
    <name type="scientific">marine metagenome</name>
    <dbReference type="NCBI Taxonomy" id="408172"/>
    <lineage>
        <taxon>unclassified sequences</taxon>
        <taxon>metagenomes</taxon>
        <taxon>ecological metagenomes</taxon>
    </lineage>
</organism>
<feature type="non-terminal residue" evidence="2">
    <location>
        <position position="38"/>
    </location>
</feature>
<gene>
    <name evidence="2" type="ORF">METZ01_LOCUS23358</name>
</gene>
<accession>A0A381PV46</accession>
<evidence type="ECO:0000256" key="1">
    <source>
        <dbReference type="SAM" id="MobiDB-lite"/>
    </source>
</evidence>
<protein>
    <submittedName>
        <fullName evidence="2">Uncharacterized protein</fullName>
    </submittedName>
</protein>
<evidence type="ECO:0000313" key="2">
    <source>
        <dbReference type="EMBL" id="SUZ70504.1"/>
    </source>
</evidence>